<comment type="pathway">
    <text evidence="1 15">Amino-acid biosynthesis; L-methionine biosynthesis via de novo pathway; L-homoserine from L-aspartate: step 2/3.</text>
</comment>
<dbReference type="Pfam" id="PF01118">
    <property type="entry name" value="Semialdhyde_dh"/>
    <property type="match status" value="1"/>
</dbReference>
<evidence type="ECO:0000256" key="14">
    <source>
        <dbReference type="ARBA" id="ARBA00047891"/>
    </source>
</evidence>
<keyword evidence="10 15" id="KW-0220">Diaminopimelate biosynthesis</keyword>
<feature type="active site" description="Acyl-thioester intermediate" evidence="15 16">
    <location>
        <position position="129"/>
    </location>
</feature>
<feature type="binding site" evidence="15">
    <location>
        <position position="156"/>
    </location>
    <ligand>
        <name>substrate</name>
    </ligand>
</feature>
<reference evidence="18 19" key="1">
    <citation type="submission" date="2018-06" db="EMBL/GenBank/DDBJ databases">
        <title>Extensive metabolic versatility and redundancy in microbially diverse, dynamic hydrothermal sediments.</title>
        <authorList>
            <person name="Dombrowski N."/>
            <person name="Teske A."/>
            <person name="Baker B.J."/>
        </authorList>
    </citation>
    <scope>NUCLEOTIDE SEQUENCE [LARGE SCALE GENOMIC DNA]</scope>
    <source>
        <strain evidence="18">B35_G9</strain>
    </source>
</reference>
<dbReference type="GO" id="GO:0019877">
    <property type="term" value="P:diaminopimelate biosynthetic process"/>
    <property type="evidence" value="ECO:0007669"/>
    <property type="project" value="UniProtKB-UniRule"/>
</dbReference>
<evidence type="ECO:0000313" key="19">
    <source>
        <dbReference type="Proteomes" id="UP000282321"/>
    </source>
</evidence>
<dbReference type="Pfam" id="PF02774">
    <property type="entry name" value="Semialdhyde_dhC"/>
    <property type="match status" value="1"/>
</dbReference>
<dbReference type="UniPathway" id="UPA00034">
    <property type="reaction ID" value="UER00016"/>
</dbReference>
<dbReference type="GO" id="GO:0009089">
    <property type="term" value="P:lysine biosynthetic process via diaminopimelate"/>
    <property type="evidence" value="ECO:0007669"/>
    <property type="project" value="UniProtKB-UniRule"/>
</dbReference>
<evidence type="ECO:0000256" key="1">
    <source>
        <dbReference type="ARBA" id="ARBA00005021"/>
    </source>
</evidence>
<accession>A0A660SB68</accession>
<evidence type="ECO:0000256" key="13">
    <source>
        <dbReference type="ARBA" id="ARBA00023167"/>
    </source>
</evidence>
<feature type="binding site" evidence="15">
    <location>
        <begin position="40"/>
        <end position="41"/>
    </location>
    <ligand>
        <name>NADP(+)</name>
        <dbReference type="ChEBI" id="CHEBI:58349"/>
    </ligand>
</feature>
<keyword evidence="12 15" id="KW-0457">Lysine biosynthesis</keyword>
<evidence type="ECO:0000256" key="9">
    <source>
        <dbReference type="ARBA" id="ARBA00022857"/>
    </source>
</evidence>
<keyword evidence="13 15" id="KW-0486">Methionine biosynthesis</keyword>
<feature type="binding site" evidence="15">
    <location>
        <position position="307"/>
    </location>
    <ligand>
        <name>NADP(+)</name>
        <dbReference type="ChEBI" id="CHEBI:58349"/>
    </ligand>
</feature>
<dbReference type="GO" id="GO:0050661">
    <property type="term" value="F:NADP binding"/>
    <property type="evidence" value="ECO:0007669"/>
    <property type="project" value="UniProtKB-UniRule"/>
</dbReference>
<evidence type="ECO:0000256" key="3">
    <source>
        <dbReference type="ARBA" id="ARBA00005097"/>
    </source>
</evidence>
<evidence type="ECO:0000313" key="18">
    <source>
        <dbReference type="EMBL" id="RKX68048.1"/>
    </source>
</evidence>
<dbReference type="SUPFAM" id="SSF55347">
    <property type="entry name" value="Glyceraldehyde-3-phosphate dehydrogenase-like, C-terminal domain"/>
    <property type="match status" value="1"/>
</dbReference>
<dbReference type="EMBL" id="QNBC01000004">
    <property type="protein sequence ID" value="RKX68048.1"/>
    <property type="molecule type" value="Genomic_DNA"/>
</dbReference>
<name>A0A660SB68_UNCT6</name>
<comment type="catalytic activity">
    <reaction evidence="14 15">
        <text>L-aspartate 4-semialdehyde + phosphate + NADP(+) = 4-phospho-L-aspartate + NADPH + H(+)</text>
        <dbReference type="Rhea" id="RHEA:24284"/>
        <dbReference type="ChEBI" id="CHEBI:15378"/>
        <dbReference type="ChEBI" id="CHEBI:43474"/>
        <dbReference type="ChEBI" id="CHEBI:57535"/>
        <dbReference type="ChEBI" id="CHEBI:57783"/>
        <dbReference type="ChEBI" id="CHEBI:58349"/>
        <dbReference type="ChEBI" id="CHEBI:537519"/>
        <dbReference type="EC" id="1.2.1.11"/>
    </reaction>
</comment>
<dbReference type="InterPro" id="IPR005986">
    <property type="entry name" value="Asp_semialdehyde_DH_beta"/>
</dbReference>
<dbReference type="AlphaFoldDB" id="A0A660SB68"/>
<feature type="binding site" evidence="15">
    <location>
        <position position="227"/>
    </location>
    <ligand>
        <name>substrate</name>
    </ligand>
</feature>
<dbReference type="GO" id="GO:0051287">
    <property type="term" value="F:NAD binding"/>
    <property type="evidence" value="ECO:0007669"/>
    <property type="project" value="InterPro"/>
</dbReference>
<comment type="function">
    <text evidence="15">Catalyzes the NADPH-dependent formation of L-aspartate-semialdehyde (L-ASA) by the reductive dephosphorylation of L-aspartyl-4-phosphate.</text>
</comment>
<dbReference type="NCBIfam" id="NF011456">
    <property type="entry name" value="PRK14874.1"/>
    <property type="match status" value="1"/>
</dbReference>
<feature type="domain" description="Semialdehyde dehydrogenase NAD-binding" evidence="17">
    <location>
        <begin position="5"/>
        <end position="120"/>
    </location>
</feature>
<evidence type="ECO:0000256" key="2">
    <source>
        <dbReference type="ARBA" id="ARBA00005076"/>
    </source>
</evidence>
<dbReference type="GO" id="GO:0009097">
    <property type="term" value="P:isoleucine biosynthetic process"/>
    <property type="evidence" value="ECO:0007669"/>
    <property type="project" value="UniProtKB-UniRule"/>
</dbReference>
<evidence type="ECO:0000256" key="5">
    <source>
        <dbReference type="ARBA" id="ARBA00011738"/>
    </source>
</evidence>
<dbReference type="CDD" id="cd02316">
    <property type="entry name" value="VcASADH2_like_N"/>
    <property type="match status" value="1"/>
</dbReference>
<evidence type="ECO:0000256" key="8">
    <source>
        <dbReference type="ARBA" id="ARBA00022697"/>
    </source>
</evidence>
<protein>
    <recommendedName>
        <fullName evidence="6 15">Aspartate-semialdehyde dehydrogenase</fullName>
        <shortName evidence="15">ASA dehydrogenase</shortName>
        <shortName evidence="15">ASADH</shortName>
        <ecNumber evidence="6 15">1.2.1.11</ecNumber>
    </recommendedName>
    <alternativeName>
        <fullName evidence="15">Aspartate-beta-semialdehyde dehydrogenase</fullName>
    </alternativeName>
</protein>
<dbReference type="SMART" id="SM00859">
    <property type="entry name" value="Semialdhyde_dh"/>
    <property type="match status" value="1"/>
</dbReference>
<dbReference type="Proteomes" id="UP000282321">
    <property type="component" value="Unassembled WGS sequence"/>
</dbReference>
<dbReference type="InterPro" id="IPR036291">
    <property type="entry name" value="NAD(P)-bd_dom_sf"/>
</dbReference>
<dbReference type="GO" id="GO:0046983">
    <property type="term" value="F:protein dimerization activity"/>
    <property type="evidence" value="ECO:0007669"/>
    <property type="project" value="InterPro"/>
</dbReference>
<dbReference type="PANTHER" id="PTHR46278">
    <property type="entry name" value="DEHYDROGENASE, PUTATIVE-RELATED"/>
    <property type="match status" value="1"/>
</dbReference>
<evidence type="ECO:0000256" key="7">
    <source>
        <dbReference type="ARBA" id="ARBA00022605"/>
    </source>
</evidence>
<evidence type="ECO:0000256" key="6">
    <source>
        <dbReference type="ARBA" id="ARBA00013120"/>
    </source>
</evidence>
<feature type="active site" description="Proton acceptor" evidence="15 16">
    <location>
        <position position="234"/>
    </location>
</feature>
<dbReference type="InterPro" id="IPR012080">
    <property type="entry name" value="Asp_semialdehyde_DH"/>
</dbReference>
<proteinExistence type="inferred from homology"/>
<keyword evidence="9 15" id="KW-0521">NADP</keyword>
<dbReference type="PANTHER" id="PTHR46278:SF2">
    <property type="entry name" value="ASPARTATE-SEMIALDEHYDE DEHYDROGENASE"/>
    <property type="match status" value="1"/>
</dbReference>
<comment type="similarity">
    <text evidence="4 15">Belongs to the aspartate-semialdehyde dehydrogenase family.</text>
</comment>
<evidence type="ECO:0000259" key="17">
    <source>
        <dbReference type="SMART" id="SM00859"/>
    </source>
</evidence>
<evidence type="ECO:0000256" key="10">
    <source>
        <dbReference type="ARBA" id="ARBA00022915"/>
    </source>
</evidence>
<dbReference type="InterPro" id="IPR000534">
    <property type="entry name" value="Semialdehyde_DH_NAD-bd"/>
</dbReference>
<dbReference type="UniPathway" id="UPA00051">
    <property type="reaction ID" value="UER00464"/>
</dbReference>
<sequence>MKHINLIIVGATGLVGKEVLKILEEKDIPIDRLKLAASGKSAGKEIVFKGNYYRVEEISELMFNGMDFAIFSAGKEVSLRYAPIAAKVGTTVIDNSNAFRMDKDVPLVIPEINPHDLEKHSNIIANPNCSTIGMLMPLFPIYKKYGIESVVVSTYQAMSGAGKDFLDKYERESRGEINDVYPIYNNVIPQIDLFEKNGYTIEEMKMLRETQKILHDESIKVDATCVRVPVVRAHSEACFVKLKKRFKISDIRAILNDVNGVTIVDNIENLKYPTPSSVSGKNDVYVGRIRRSNIDDRALNMWIVSDNIRKGAALNAIQILERLL</sequence>
<evidence type="ECO:0000256" key="16">
    <source>
        <dbReference type="PIRSR" id="PIRSR000148-1"/>
    </source>
</evidence>
<keyword evidence="8 15" id="KW-0791">Threonine biosynthesis</keyword>
<comment type="caution">
    <text evidence="18">The sequence shown here is derived from an EMBL/GenBank/DDBJ whole genome shotgun (WGS) entry which is preliminary data.</text>
</comment>
<gene>
    <name evidence="15" type="primary">asd</name>
    <name evidence="18" type="ORF">DRP44_00635</name>
</gene>
<dbReference type="Gene3D" id="3.30.360.10">
    <property type="entry name" value="Dihydrodipicolinate Reductase, domain 2"/>
    <property type="match status" value="1"/>
</dbReference>
<evidence type="ECO:0000256" key="11">
    <source>
        <dbReference type="ARBA" id="ARBA00023002"/>
    </source>
</evidence>
<feature type="binding site" evidence="15">
    <location>
        <begin position="159"/>
        <end position="160"/>
    </location>
    <ligand>
        <name>NADP(+)</name>
        <dbReference type="ChEBI" id="CHEBI:58349"/>
    </ligand>
</feature>
<keyword evidence="7 15" id="KW-0028">Amino-acid biosynthesis</keyword>
<comment type="subunit">
    <text evidence="5 15">Homodimer.</text>
</comment>
<dbReference type="Gene3D" id="3.40.50.720">
    <property type="entry name" value="NAD(P)-binding Rossmann-like Domain"/>
    <property type="match status" value="1"/>
</dbReference>
<dbReference type="CDD" id="cd18131">
    <property type="entry name" value="ASADH_C_bac_euk_like"/>
    <property type="match status" value="1"/>
</dbReference>
<evidence type="ECO:0000256" key="4">
    <source>
        <dbReference type="ARBA" id="ARBA00010584"/>
    </source>
</evidence>
<evidence type="ECO:0000256" key="12">
    <source>
        <dbReference type="ARBA" id="ARBA00023154"/>
    </source>
</evidence>
<organism evidence="18 19">
    <name type="scientific">candidate division TA06 bacterium</name>
    <dbReference type="NCBI Taxonomy" id="2250710"/>
    <lineage>
        <taxon>Bacteria</taxon>
        <taxon>Bacteria division TA06</taxon>
    </lineage>
</organism>
<dbReference type="HAMAP" id="MF_02121">
    <property type="entry name" value="ASADH"/>
    <property type="match status" value="1"/>
</dbReference>
<comment type="pathway">
    <text evidence="3 15">Amino-acid biosynthesis; L-threonine biosynthesis; L-threonine from L-aspartate: step 2/5.</text>
</comment>
<dbReference type="UniPathway" id="UPA00050">
    <property type="reaction ID" value="UER00463"/>
</dbReference>
<feature type="binding site" evidence="15">
    <location>
        <position position="100"/>
    </location>
    <ligand>
        <name>phosphate</name>
        <dbReference type="ChEBI" id="CHEBI:43474"/>
    </ligand>
</feature>
<dbReference type="GO" id="GO:0009088">
    <property type="term" value="P:threonine biosynthetic process"/>
    <property type="evidence" value="ECO:0007669"/>
    <property type="project" value="UniProtKB-UniRule"/>
</dbReference>
<dbReference type="SUPFAM" id="SSF51735">
    <property type="entry name" value="NAD(P)-binding Rossmann-fold domains"/>
    <property type="match status" value="1"/>
</dbReference>
<feature type="binding site" evidence="15">
    <location>
        <begin position="12"/>
        <end position="15"/>
    </location>
    <ligand>
        <name>NADP(+)</name>
        <dbReference type="ChEBI" id="CHEBI:58349"/>
    </ligand>
</feature>
<evidence type="ECO:0000256" key="15">
    <source>
        <dbReference type="HAMAP-Rule" id="MF_02121"/>
    </source>
</evidence>
<comment type="pathway">
    <text evidence="2 15">Amino-acid biosynthesis; L-lysine biosynthesis via DAP pathway; (S)-tetrahydrodipicolinate from L-aspartate: step 2/4.</text>
</comment>
<dbReference type="GO" id="GO:0004073">
    <property type="term" value="F:aspartate-semialdehyde dehydrogenase activity"/>
    <property type="evidence" value="ECO:0007669"/>
    <property type="project" value="UniProtKB-UniRule"/>
</dbReference>
<comment type="caution">
    <text evidence="15">Lacks conserved residue(s) required for the propagation of feature annotation.</text>
</comment>
<dbReference type="GO" id="GO:0071266">
    <property type="term" value="P:'de novo' L-methionine biosynthetic process"/>
    <property type="evidence" value="ECO:0007669"/>
    <property type="project" value="UniProtKB-UniRule"/>
</dbReference>
<dbReference type="EC" id="1.2.1.11" evidence="6 15"/>
<dbReference type="InterPro" id="IPR012280">
    <property type="entry name" value="Semialdhyde_DH_dimer_dom"/>
</dbReference>
<dbReference type="NCBIfam" id="TIGR01296">
    <property type="entry name" value="asd_B"/>
    <property type="match status" value="1"/>
</dbReference>
<keyword evidence="11 15" id="KW-0560">Oxidoreductase</keyword>
<dbReference type="PIRSF" id="PIRSF000148">
    <property type="entry name" value="ASA_dh"/>
    <property type="match status" value="1"/>
</dbReference>